<sequence length="301" mass="35130">MSKTLLEQLLINPVNIEYVDDDIPTFAKSYLDYSESFGLQWNKFTKTQLDSYTQTDITEVRLERLIGNLQRLRDKIVLEIGCGSGRFTEVLLKYGAKVVSVDMSTAVIANKKNFPISDNHFIVQADMNNLPFKDEVFDFIVCVGVLQHTPNTFISIINSQRVLKKGGTYVLDHYTHTLSYYTKTTFFFRKIISFFNKDQKYKIIEGIFNFFYPFHYVVRNLYFIQILLSRISPIHVYFKAYPELTDELQKEWSLLDTHDSLADPYKRHLSKRAINNFLLSKNFKVEYIAHGGNGVEARFVK</sequence>
<keyword evidence="3" id="KW-0949">S-adenosyl-L-methionine</keyword>
<dbReference type="GO" id="GO:0032259">
    <property type="term" value="P:methylation"/>
    <property type="evidence" value="ECO:0007669"/>
    <property type="project" value="UniProtKB-KW"/>
</dbReference>
<protein>
    <submittedName>
        <fullName evidence="5">Malonyl-[acyl-carrier protein] O-methyltransferase</fullName>
        <ecNumber evidence="5">2.1.1.197</ecNumber>
    </submittedName>
</protein>
<evidence type="ECO:0000313" key="5">
    <source>
        <dbReference type="EMBL" id="AWL10329.1"/>
    </source>
</evidence>
<accession>A0A2S2DYC4</accession>
<dbReference type="RefSeq" id="WP_109324524.1">
    <property type="nucleotide sequence ID" value="NZ_CP029346.1"/>
</dbReference>
<dbReference type="PANTHER" id="PTHR43464">
    <property type="entry name" value="METHYLTRANSFERASE"/>
    <property type="match status" value="1"/>
</dbReference>
<dbReference type="GO" id="GO:0008757">
    <property type="term" value="F:S-adenosylmethionine-dependent methyltransferase activity"/>
    <property type="evidence" value="ECO:0007669"/>
    <property type="project" value="InterPro"/>
</dbReference>
<name>A0A2S2DYC4_9BACT</name>
<dbReference type="EC" id="2.1.1.197" evidence="5"/>
<proteinExistence type="predicted"/>
<keyword evidence="2 5" id="KW-0808">Transferase</keyword>
<feature type="domain" description="Methyltransferase type 11" evidence="4">
    <location>
        <begin position="78"/>
        <end position="170"/>
    </location>
</feature>
<gene>
    <name evidence="5" type="primary">bioC</name>
    <name evidence="5" type="ORF">HME7025_02489</name>
</gene>
<dbReference type="Proteomes" id="UP000245468">
    <property type="component" value="Chromosome"/>
</dbReference>
<dbReference type="OrthoDB" id="9805171at2"/>
<evidence type="ECO:0000256" key="1">
    <source>
        <dbReference type="ARBA" id="ARBA00022603"/>
    </source>
</evidence>
<dbReference type="SUPFAM" id="SSF53335">
    <property type="entry name" value="S-adenosyl-L-methionine-dependent methyltransferases"/>
    <property type="match status" value="1"/>
</dbReference>
<dbReference type="Gene3D" id="3.40.50.150">
    <property type="entry name" value="Vaccinia Virus protein VP39"/>
    <property type="match status" value="1"/>
</dbReference>
<dbReference type="PANTHER" id="PTHR43464:SF19">
    <property type="entry name" value="UBIQUINONE BIOSYNTHESIS O-METHYLTRANSFERASE, MITOCHONDRIAL"/>
    <property type="match status" value="1"/>
</dbReference>
<dbReference type="GO" id="GO:0102130">
    <property type="term" value="F:malonyl-CoA methyltransferase activity"/>
    <property type="evidence" value="ECO:0007669"/>
    <property type="project" value="UniProtKB-EC"/>
</dbReference>
<dbReference type="KEGG" id="psez:HME7025_02489"/>
<evidence type="ECO:0000256" key="2">
    <source>
        <dbReference type="ARBA" id="ARBA00022679"/>
    </source>
</evidence>
<keyword evidence="6" id="KW-1185">Reference proteome</keyword>
<evidence type="ECO:0000259" key="4">
    <source>
        <dbReference type="Pfam" id="PF08241"/>
    </source>
</evidence>
<dbReference type="EMBL" id="CP029346">
    <property type="protein sequence ID" value="AWL10329.1"/>
    <property type="molecule type" value="Genomic_DNA"/>
</dbReference>
<dbReference type="AlphaFoldDB" id="A0A2S2DYC4"/>
<reference evidence="6" key="1">
    <citation type="submission" date="2018-05" db="EMBL/GenBank/DDBJ databases">
        <title>Pseudarcicella sp. HME7025 Genome sequencing and assembly.</title>
        <authorList>
            <person name="Kim H."/>
            <person name="Kang H."/>
            <person name="Joh K."/>
        </authorList>
    </citation>
    <scope>NUCLEOTIDE SEQUENCE [LARGE SCALE GENOMIC DNA]</scope>
    <source>
        <strain evidence="6">HME7025</strain>
    </source>
</reference>
<dbReference type="InterPro" id="IPR029063">
    <property type="entry name" value="SAM-dependent_MTases_sf"/>
</dbReference>
<evidence type="ECO:0000256" key="3">
    <source>
        <dbReference type="ARBA" id="ARBA00022691"/>
    </source>
</evidence>
<evidence type="ECO:0000313" key="6">
    <source>
        <dbReference type="Proteomes" id="UP000245468"/>
    </source>
</evidence>
<dbReference type="InterPro" id="IPR013216">
    <property type="entry name" value="Methyltransf_11"/>
</dbReference>
<dbReference type="Pfam" id="PF08241">
    <property type="entry name" value="Methyltransf_11"/>
    <property type="match status" value="1"/>
</dbReference>
<organism evidence="5 6">
    <name type="scientific">Aquirufa nivalisilvae</name>
    <dbReference type="NCBI Taxonomy" id="2516557"/>
    <lineage>
        <taxon>Bacteria</taxon>
        <taxon>Pseudomonadati</taxon>
        <taxon>Bacteroidota</taxon>
        <taxon>Cytophagia</taxon>
        <taxon>Cytophagales</taxon>
        <taxon>Flectobacillaceae</taxon>
        <taxon>Aquirufa</taxon>
    </lineage>
</organism>
<dbReference type="CDD" id="cd02440">
    <property type="entry name" value="AdoMet_MTases"/>
    <property type="match status" value="1"/>
</dbReference>
<keyword evidence="1 5" id="KW-0489">Methyltransferase</keyword>